<evidence type="ECO:0000256" key="3">
    <source>
        <dbReference type="ARBA" id="ARBA00023125"/>
    </source>
</evidence>
<dbReference type="Gene3D" id="3.40.190.290">
    <property type="match status" value="1"/>
</dbReference>
<dbReference type="InterPro" id="IPR036388">
    <property type="entry name" value="WH-like_DNA-bd_sf"/>
</dbReference>
<evidence type="ECO:0000256" key="2">
    <source>
        <dbReference type="ARBA" id="ARBA00023015"/>
    </source>
</evidence>
<dbReference type="Gene3D" id="1.10.10.10">
    <property type="entry name" value="Winged helix-like DNA-binding domain superfamily/Winged helix DNA-binding domain"/>
    <property type="match status" value="1"/>
</dbReference>
<protein>
    <submittedName>
        <fullName evidence="6">LysR family transcriptional regulator</fullName>
    </submittedName>
</protein>
<comment type="similarity">
    <text evidence="1">Belongs to the LysR transcriptional regulatory family.</text>
</comment>
<proteinExistence type="inferred from homology"/>
<dbReference type="Proteomes" id="UP000609531">
    <property type="component" value="Unassembled WGS sequence"/>
</dbReference>
<dbReference type="GO" id="GO:0003700">
    <property type="term" value="F:DNA-binding transcription factor activity"/>
    <property type="evidence" value="ECO:0007669"/>
    <property type="project" value="InterPro"/>
</dbReference>
<dbReference type="SUPFAM" id="SSF53850">
    <property type="entry name" value="Periplasmic binding protein-like II"/>
    <property type="match status" value="1"/>
</dbReference>
<keyword evidence="3" id="KW-0238">DNA-binding</keyword>
<dbReference type="PANTHER" id="PTHR30126:SF2">
    <property type="entry name" value="HTH-TYPE TRANSCRIPTIONAL REGULATOR YJIE"/>
    <property type="match status" value="1"/>
</dbReference>
<evidence type="ECO:0000259" key="5">
    <source>
        <dbReference type="PROSITE" id="PS50931"/>
    </source>
</evidence>
<dbReference type="InterPro" id="IPR005119">
    <property type="entry name" value="LysR_subst-bd"/>
</dbReference>
<dbReference type="InterPro" id="IPR000847">
    <property type="entry name" value="LysR_HTH_N"/>
</dbReference>
<dbReference type="PANTHER" id="PTHR30126">
    <property type="entry name" value="HTH-TYPE TRANSCRIPTIONAL REGULATOR"/>
    <property type="match status" value="1"/>
</dbReference>
<feature type="domain" description="HTH lysR-type" evidence="5">
    <location>
        <begin position="1"/>
        <end position="58"/>
    </location>
</feature>
<dbReference type="PROSITE" id="PS50931">
    <property type="entry name" value="HTH_LYSR"/>
    <property type="match status" value="1"/>
</dbReference>
<organism evidence="6 7">
    <name type="scientific">Acuticoccus mangrovi</name>
    <dbReference type="NCBI Taxonomy" id="2796142"/>
    <lineage>
        <taxon>Bacteria</taxon>
        <taxon>Pseudomonadati</taxon>
        <taxon>Pseudomonadota</taxon>
        <taxon>Alphaproteobacteria</taxon>
        <taxon>Hyphomicrobiales</taxon>
        <taxon>Amorphaceae</taxon>
        <taxon>Acuticoccus</taxon>
    </lineage>
</organism>
<gene>
    <name evidence="6" type="ORF">JCR33_12675</name>
</gene>
<keyword evidence="4" id="KW-0804">Transcription</keyword>
<dbReference type="RefSeq" id="WP_198882447.1">
    <property type="nucleotide sequence ID" value="NZ_JAEKJA010000009.1"/>
</dbReference>
<keyword evidence="7" id="KW-1185">Reference proteome</keyword>
<evidence type="ECO:0000313" key="6">
    <source>
        <dbReference type="EMBL" id="MBJ3776552.1"/>
    </source>
</evidence>
<dbReference type="SUPFAM" id="SSF46785">
    <property type="entry name" value="Winged helix' DNA-binding domain"/>
    <property type="match status" value="1"/>
</dbReference>
<comment type="caution">
    <text evidence="6">The sequence shown here is derived from an EMBL/GenBank/DDBJ whole genome shotgun (WGS) entry which is preliminary data.</text>
</comment>
<name>A0A934IMH1_9HYPH</name>
<evidence type="ECO:0000256" key="1">
    <source>
        <dbReference type="ARBA" id="ARBA00009437"/>
    </source>
</evidence>
<sequence length="299" mass="33862">MDLIWLEDFLCLGTTLSFSRAAAIRNSTQPTFSRRIRALEDWVGAPLVDRSTVPVALTPEGRTFRKVAEEIVQSLHQERDNIADAGRSKRSFISFSMLANIAMSFFPDWLDSIEARTGRLKTRVVCANQHECVEQLREGRCDIYIAYFHESALIQLDPERFDHIRLAHDRLMPVSAPDADGAPLHHLDSEGPVALLDHPQQTFTAKLVEHRLMLNKGAPTFESRHENAMTAGLKAMAMRGRGLLWLPRRLATEELDAGTLVEAGGPQWSIPIEIRAYRRNVEERRDVERFWSAIQPLAA</sequence>
<dbReference type="Pfam" id="PF00126">
    <property type="entry name" value="HTH_1"/>
    <property type="match status" value="1"/>
</dbReference>
<evidence type="ECO:0000256" key="4">
    <source>
        <dbReference type="ARBA" id="ARBA00023163"/>
    </source>
</evidence>
<dbReference type="EMBL" id="JAEKJA010000009">
    <property type="protein sequence ID" value="MBJ3776552.1"/>
    <property type="molecule type" value="Genomic_DNA"/>
</dbReference>
<accession>A0A934IMH1</accession>
<dbReference type="CDD" id="cd05466">
    <property type="entry name" value="PBP2_LTTR_substrate"/>
    <property type="match status" value="1"/>
</dbReference>
<keyword evidence="2" id="KW-0805">Transcription regulation</keyword>
<reference evidence="6" key="1">
    <citation type="submission" date="2020-12" db="EMBL/GenBank/DDBJ databases">
        <title>Bacterial taxonomy.</title>
        <authorList>
            <person name="Pan X."/>
        </authorList>
    </citation>
    <scope>NUCLEOTIDE SEQUENCE</scope>
    <source>
        <strain evidence="6">B2012</strain>
    </source>
</reference>
<dbReference type="Pfam" id="PF03466">
    <property type="entry name" value="LysR_substrate"/>
    <property type="match status" value="1"/>
</dbReference>
<dbReference type="GO" id="GO:0000976">
    <property type="term" value="F:transcription cis-regulatory region binding"/>
    <property type="evidence" value="ECO:0007669"/>
    <property type="project" value="TreeGrafter"/>
</dbReference>
<evidence type="ECO:0000313" key="7">
    <source>
        <dbReference type="Proteomes" id="UP000609531"/>
    </source>
</evidence>
<dbReference type="InterPro" id="IPR036390">
    <property type="entry name" value="WH_DNA-bd_sf"/>
</dbReference>
<dbReference type="AlphaFoldDB" id="A0A934IMH1"/>